<dbReference type="Proteomes" id="UP000316270">
    <property type="component" value="Chromosome 18"/>
</dbReference>
<dbReference type="AlphaFoldDB" id="A0A517LPV3"/>
<dbReference type="Pfam" id="PF05721">
    <property type="entry name" value="PhyH"/>
    <property type="match status" value="1"/>
</dbReference>
<dbReference type="InterPro" id="IPR008775">
    <property type="entry name" value="Phytyl_CoA_dOase-like"/>
</dbReference>
<dbReference type="STRING" id="50376.A0A517LPV3"/>
<dbReference type="OrthoDB" id="2106152at2759"/>
<evidence type="ECO:0000313" key="2">
    <source>
        <dbReference type="Proteomes" id="UP000316270"/>
    </source>
</evidence>
<dbReference type="Gene3D" id="2.60.120.620">
    <property type="entry name" value="q2cbj1_9rhob like domain"/>
    <property type="match status" value="1"/>
</dbReference>
<dbReference type="SUPFAM" id="SSF51197">
    <property type="entry name" value="Clavaminate synthase-like"/>
    <property type="match status" value="1"/>
</dbReference>
<dbReference type="PANTHER" id="PTHR40470:SF1">
    <property type="entry name" value="PHYTANOYL-COA DIOXYGENASE FAMILY PROTEIN (AFU_ORTHOLOGUE AFUA_2G15850)"/>
    <property type="match status" value="1"/>
</dbReference>
<evidence type="ECO:0000313" key="1">
    <source>
        <dbReference type="EMBL" id="QDS77672.1"/>
    </source>
</evidence>
<gene>
    <name evidence="1" type="ORF">FKW77_003363</name>
</gene>
<organism evidence="1 2">
    <name type="scientific">Venturia effusa</name>
    <dbReference type="NCBI Taxonomy" id="50376"/>
    <lineage>
        <taxon>Eukaryota</taxon>
        <taxon>Fungi</taxon>
        <taxon>Dikarya</taxon>
        <taxon>Ascomycota</taxon>
        <taxon>Pezizomycotina</taxon>
        <taxon>Dothideomycetes</taxon>
        <taxon>Pleosporomycetidae</taxon>
        <taxon>Venturiales</taxon>
        <taxon>Venturiaceae</taxon>
        <taxon>Venturia</taxon>
    </lineage>
</organism>
<dbReference type="PANTHER" id="PTHR40470">
    <property type="entry name" value="PHYTANOYL-COA DIOXYGENASE FAMILY PROTEIN (AFU_ORTHOLOGUE AFUA_2G15850)"/>
    <property type="match status" value="1"/>
</dbReference>
<keyword evidence="2" id="KW-1185">Reference proteome</keyword>
<accession>A0A517LPV3</accession>
<reference evidence="1 2" key="1">
    <citation type="submission" date="2019-07" db="EMBL/GenBank/DDBJ databases">
        <title>Finished genome of Venturia effusa.</title>
        <authorList>
            <person name="Young C.A."/>
            <person name="Cox M.P."/>
            <person name="Ganley A.R.D."/>
            <person name="David W.J."/>
        </authorList>
    </citation>
    <scope>NUCLEOTIDE SEQUENCE [LARGE SCALE GENOMIC DNA]</scope>
    <source>
        <strain evidence="2">albino</strain>
    </source>
</reference>
<sequence>MSSQTETKPAAATTTVTSLSVSESLDRDGFVIIPSVLKADQLASLRRASQEVTNLARAGKWPYLRTLPKQFPPWSSDPSNGIWGVQHLMHPEMPHQPEFAASYFADFVLDPVKAIIGCDDDDELIMELYNLLVRPDREFELRWHRDDIPPTATDEEEMERLKKPGFHAQWNLALYDDSSLIAIPGSHKRCRTAEERSADPFQDPLPGQQVVALKAGDIIFYNNNFLHRGVYNPNVERMTLHGSIGHKKANTLRARNVLQHGVGAWVDDVDFSPLPEDLRVRAEKMRKNLFDMGKVSGDVGFAQDD</sequence>
<protein>
    <recommendedName>
        <fullName evidence="3">Phytanoyl-CoA dioxygenase</fullName>
    </recommendedName>
</protein>
<proteinExistence type="predicted"/>
<name>A0A517LPV3_9PEZI</name>
<evidence type="ECO:0008006" key="3">
    <source>
        <dbReference type="Google" id="ProtNLM"/>
    </source>
</evidence>
<dbReference type="EMBL" id="CP042202">
    <property type="protein sequence ID" value="QDS77672.1"/>
    <property type="molecule type" value="Genomic_DNA"/>
</dbReference>